<name>A0A7W7MYK2_9ACTN</name>
<dbReference type="PANTHER" id="PTHR46268:SF6">
    <property type="entry name" value="UNIVERSAL STRESS PROTEIN UP12"/>
    <property type="match status" value="1"/>
</dbReference>
<proteinExistence type="inferred from homology"/>
<evidence type="ECO:0000313" key="5">
    <source>
        <dbReference type="Proteomes" id="UP000549343"/>
    </source>
</evidence>
<reference evidence="4 5" key="2">
    <citation type="submission" date="2020-08" db="EMBL/GenBank/DDBJ databases">
        <title>Sequencing the genomes of 1000 actinobacteria strains.</title>
        <authorList>
            <person name="Klenk H.-P."/>
        </authorList>
    </citation>
    <scope>NUCLEOTIDE SEQUENCE [LARGE SCALE GENOMIC DNA]</scope>
    <source>
        <strain evidence="4 5">DSM 44772</strain>
    </source>
</reference>
<protein>
    <submittedName>
        <fullName evidence="4">Nucleotide-binding universal stress UspA family protein</fullName>
    </submittedName>
    <submittedName>
        <fullName evidence="3">Universal stress protein</fullName>
    </submittedName>
</protein>
<dbReference type="InterPro" id="IPR006015">
    <property type="entry name" value="Universal_stress_UspA"/>
</dbReference>
<keyword evidence="6" id="KW-1185">Reference proteome</keyword>
<comment type="caution">
    <text evidence="4">The sequence shown here is derived from an EMBL/GenBank/DDBJ whole genome shotgun (WGS) entry which is preliminary data.</text>
</comment>
<feature type="domain" description="UspA" evidence="2">
    <location>
        <begin position="148"/>
        <end position="280"/>
    </location>
</feature>
<dbReference type="SUPFAM" id="SSF52402">
    <property type="entry name" value="Adenine nucleotide alpha hydrolases-like"/>
    <property type="match status" value="2"/>
</dbReference>
<evidence type="ECO:0000313" key="4">
    <source>
        <dbReference type="EMBL" id="MBB4774937.1"/>
    </source>
</evidence>
<dbReference type="Proteomes" id="UP000549343">
    <property type="component" value="Unassembled WGS sequence"/>
</dbReference>
<dbReference type="Pfam" id="PF00582">
    <property type="entry name" value="Usp"/>
    <property type="match status" value="2"/>
</dbReference>
<dbReference type="EMBL" id="JACHMV010000001">
    <property type="protein sequence ID" value="MBB4774937.1"/>
    <property type="molecule type" value="Genomic_DNA"/>
</dbReference>
<dbReference type="Gene3D" id="3.40.50.620">
    <property type="entry name" value="HUPs"/>
    <property type="match status" value="2"/>
</dbReference>
<dbReference type="EMBL" id="BAAAHD010000025">
    <property type="protein sequence ID" value="GAA0566980.1"/>
    <property type="molecule type" value="Genomic_DNA"/>
</dbReference>
<comment type="similarity">
    <text evidence="1">Belongs to the universal stress protein A family.</text>
</comment>
<evidence type="ECO:0000256" key="1">
    <source>
        <dbReference type="ARBA" id="ARBA00008791"/>
    </source>
</evidence>
<dbReference type="PANTHER" id="PTHR46268">
    <property type="entry name" value="STRESS RESPONSE PROTEIN NHAX"/>
    <property type="match status" value="1"/>
</dbReference>
<dbReference type="RefSeq" id="WP_184883893.1">
    <property type="nucleotide sequence ID" value="NZ_BAAAHD010000025.1"/>
</dbReference>
<dbReference type="AlphaFoldDB" id="A0A7W7MYK2"/>
<reference evidence="3" key="3">
    <citation type="submission" date="2023-12" db="EMBL/GenBank/DDBJ databases">
        <authorList>
            <person name="Sun Q."/>
            <person name="Inoue M."/>
        </authorList>
    </citation>
    <scope>NUCLEOTIDE SEQUENCE</scope>
    <source>
        <strain evidence="3">JCM 10667</strain>
    </source>
</reference>
<evidence type="ECO:0000313" key="3">
    <source>
        <dbReference type="EMBL" id="GAA0566980.1"/>
    </source>
</evidence>
<evidence type="ECO:0000313" key="6">
    <source>
        <dbReference type="Proteomes" id="UP001501427"/>
    </source>
</evidence>
<dbReference type="Proteomes" id="UP001501427">
    <property type="component" value="Unassembled WGS sequence"/>
</dbReference>
<dbReference type="InterPro" id="IPR014729">
    <property type="entry name" value="Rossmann-like_a/b/a_fold"/>
</dbReference>
<dbReference type="InterPro" id="IPR006016">
    <property type="entry name" value="UspA"/>
</dbReference>
<sequence length="283" mass="30523">MSEPIVVGTDGSGESDRAVDWAAAEAALRERPLRIVHAVAARPTKTPLFSPAEKAERLARVGQAVVDKARERVRERWPGVETATAVVAEETHEALLRQAEGAFELVLGRRGRGGFASLLLGSTSLRMASRSTVPVVIVRGEATERGEVVAGIDVRKEVDAVLEYAFEAASLRGARVRVVHAWQLSTTLIDAGYTVEDEDAGPELRERVAAACEPLQRRYSQVDAVGEVVLEHPVQALTRPSRAARLLVVGARERRRGAPRLGSTGHGVVHHAQCPVAVVPSRR</sequence>
<organism evidence="4 5">
    <name type="scientific">Actinomadura livida</name>
    <dbReference type="NCBI Taxonomy" id="79909"/>
    <lineage>
        <taxon>Bacteria</taxon>
        <taxon>Bacillati</taxon>
        <taxon>Actinomycetota</taxon>
        <taxon>Actinomycetes</taxon>
        <taxon>Streptosporangiales</taxon>
        <taxon>Thermomonosporaceae</taxon>
        <taxon>Actinomadura</taxon>
    </lineage>
</organism>
<gene>
    <name evidence="4" type="ORF">F4557_003355</name>
    <name evidence="3" type="ORF">GCM10009546_31830</name>
</gene>
<reference evidence="3 6" key="1">
    <citation type="journal article" date="2019" name="Int. J. Syst. Evol. Microbiol.">
        <title>The Global Catalogue of Microorganisms (GCM) 10K type strain sequencing project: providing services to taxonomists for standard genome sequencing and annotation.</title>
        <authorList>
            <consortium name="The Broad Institute Genomics Platform"/>
            <consortium name="The Broad Institute Genome Sequencing Center for Infectious Disease"/>
            <person name="Wu L."/>
            <person name="Ma J."/>
        </authorList>
    </citation>
    <scope>NUCLEOTIDE SEQUENCE [LARGE SCALE GENOMIC DNA]</scope>
    <source>
        <strain evidence="3 6">JCM 10667</strain>
    </source>
</reference>
<feature type="domain" description="UspA" evidence="2">
    <location>
        <begin position="1"/>
        <end position="139"/>
    </location>
</feature>
<accession>A0A7W7MYK2</accession>
<dbReference type="PRINTS" id="PR01438">
    <property type="entry name" value="UNVRSLSTRESS"/>
</dbReference>
<evidence type="ECO:0000259" key="2">
    <source>
        <dbReference type="Pfam" id="PF00582"/>
    </source>
</evidence>